<evidence type="ECO:0000313" key="4">
    <source>
        <dbReference type="EMBL" id="OMJ70340.1"/>
    </source>
</evidence>
<dbReference type="InterPro" id="IPR045281">
    <property type="entry name" value="CONSTANS-like"/>
</dbReference>
<reference evidence="4 5" key="1">
    <citation type="submission" date="2016-11" db="EMBL/GenBank/DDBJ databases">
        <title>The macronuclear genome of Stentor coeruleus: a giant cell with tiny introns.</title>
        <authorList>
            <person name="Slabodnick M."/>
            <person name="Ruby J.G."/>
            <person name="Reiff S.B."/>
            <person name="Swart E.C."/>
            <person name="Gosai S."/>
            <person name="Prabakaran S."/>
            <person name="Witkowska E."/>
            <person name="Larue G.E."/>
            <person name="Fisher S."/>
            <person name="Freeman R.M."/>
            <person name="Gunawardena J."/>
            <person name="Chu W."/>
            <person name="Stover N.A."/>
            <person name="Gregory B.D."/>
            <person name="Nowacki M."/>
            <person name="Derisi J."/>
            <person name="Roy S.W."/>
            <person name="Marshall W.F."/>
            <person name="Sood P."/>
        </authorList>
    </citation>
    <scope>NUCLEOTIDE SEQUENCE [LARGE SCALE GENOMIC DNA]</scope>
    <source>
        <strain evidence="4">WM001</strain>
    </source>
</reference>
<keyword evidence="5" id="KW-1185">Reference proteome</keyword>
<name>A0A1R2B155_9CILI</name>
<gene>
    <name evidence="4" type="ORF">SteCoe_31694</name>
</gene>
<dbReference type="GO" id="GO:0005634">
    <property type="term" value="C:nucleus"/>
    <property type="evidence" value="ECO:0007669"/>
    <property type="project" value="UniProtKB-SubCell"/>
</dbReference>
<keyword evidence="2" id="KW-0539">Nucleus</keyword>
<proteinExistence type="predicted"/>
<accession>A0A1R2B155</accession>
<dbReference type="PANTHER" id="PTHR31319">
    <property type="entry name" value="ZINC FINGER PROTEIN CONSTANS-LIKE 4"/>
    <property type="match status" value="1"/>
</dbReference>
<dbReference type="OrthoDB" id="294339at2759"/>
<comment type="caution">
    <text evidence="4">The sequence shown here is derived from an EMBL/GenBank/DDBJ whole genome shotgun (WGS) entry which is preliminary data.</text>
</comment>
<evidence type="ECO:0000256" key="1">
    <source>
        <dbReference type="ARBA" id="ARBA00004123"/>
    </source>
</evidence>
<comment type="subcellular location">
    <subcellularLocation>
        <location evidence="1">Nucleus</location>
    </subcellularLocation>
</comment>
<evidence type="ECO:0000313" key="5">
    <source>
        <dbReference type="Proteomes" id="UP000187209"/>
    </source>
</evidence>
<organism evidence="4 5">
    <name type="scientific">Stentor coeruleus</name>
    <dbReference type="NCBI Taxonomy" id="5963"/>
    <lineage>
        <taxon>Eukaryota</taxon>
        <taxon>Sar</taxon>
        <taxon>Alveolata</taxon>
        <taxon>Ciliophora</taxon>
        <taxon>Postciliodesmatophora</taxon>
        <taxon>Heterotrichea</taxon>
        <taxon>Heterotrichida</taxon>
        <taxon>Stentoridae</taxon>
        <taxon>Stentor</taxon>
    </lineage>
</organism>
<dbReference type="InterPro" id="IPR010402">
    <property type="entry name" value="CCT_domain"/>
</dbReference>
<feature type="domain" description="CCT" evidence="3">
    <location>
        <begin position="120"/>
        <end position="162"/>
    </location>
</feature>
<dbReference type="AlphaFoldDB" id="A0A1R2B155"/>
<evidence type="ECO:0000259" key="3">
    <source>
        <dbReference type="PROSITE" id="PS51017"/>
    </source>
</evidence>
<dbReference type="EMBL" id="MPUH01001097">
    <property type="protein sequence ID" value="OMJ70340.1"/>
    <property type="molecule type" value="Genomic_DNA"/>
</dbReference>
<sequence>MHMPGLDDELSMYIAYQDYQSDEFIFPNRKNSFIDLLSTPISIPEDNLIQLQIDFMQEDMKLPEISTQPSESEIHELNLDELFEIQSTKKKHDNNAKIPLMHSMEKNDVQIVGTLTLKQRKEKIAKYLEKRKKRNWHKKIYYDCRKKVADNRLRVKGRFVKREQAILKLGSDHEAIKHLL</sequence>
<protein>
    <recommendedName>
        <fullName evidence="3">CCT domain-containing protein</fullName>
    </recommendedName>
</protein>
<evidence type="ECO:0000256" key="2">
    <source>
        <dbReference type="ARBA" id="ARBA00023242"/>
    </source>
</evidence>
<dbReference type="PROSITE" id="PS51017">
    <property type="entry name" value="CCT"/>
    <property type="match status" value="1"/>
</dbReference>
<dbReference type="Pfam" id="PF06203">
    <property type="entry name" value="CCT"/>
    <property type="match status" value="1"/>
</dbReference>
<dbReference type="Proteomes" id="UP000187209">
    <property type="component" value="Unassembled WGS sequence"/>
</dbReference>
<dbReference type="PANTHER" id="PTHR31319:SF77">
    <property type="entry name" value="ZINC FINGER PROTEIN CONSTANS-LIKE 4"/>
    <property type="match status" value="1"/>
</dbReference>